<gene>
    <name evidence="9" type="ORF">FA13DRAFT_1762585</name>
</gene>
<keyword evidence="10" id="KW-1185">Reference proteome</keyword>
<evidence type="ECO:0000256" key="3">
    <source>
        <dbReference type="ARBA" id="ARBA00015140"/>
    </source>
</evidence>
<dbReference type="InterPro" id="IPR038437">
    <property type="entry name" value="GINS_Psf3_sf"/>
</dbReference>
<feature type="domain" description="DNA replication complex GINS protein PSF3 N-terminal" evidence="8">
    <location>
        <begin position="6"/>
        <end position="55"/>
    </location>
</feature>
<dbReference type="SUPFAM" id="SSF160059">
    <property type="entry name" value="PriA/YqbF domain"/>
    <property type="match status" value="1"/>
</dbReference>
<comment type="subcellular location">
    <subcellularLocation>
        <location evidence="1 6">Nucleus</location>
    </subcellularLocation>
</comment>
<evidence type="ECO:0000256" key="6">
    <source>
        <dbReference type="RuleBase" id="RU367161"/>
    </source>
</evidence>
<dbReference type="GO" id="GO:1902975">
    <property type="term" value="P:mitotic DNA replication initiation"/>
    <property type="evidence" value="ECO:0007669"/>
    <property type="project" value="TreeGrafter"/>
</dbReference>
<protein>
    <recommendedName>
        <fullName evidence="3 6">DNA replication complex GINS protein PSF3</fullName>
    </recommendedName>
</protein>
<dbReference type="SUPFAM" id="SSF158573">
    <property type="entry name" value="GINS helical bundle-like"/>
    <property type="match status" value="1"/>
</dbReference>
<dbReference type="PANTHER" id="PTHR22768">
    <property type="entry name" value="DNA REPLICATION COMPLEX GINS PROTEIN PSF3"/>
    <property type="match status" value="1"/>
</dbReference>
<sequence length="191" mass="21070">MENDYFSVEAILAENQKIQCTFKHEIPNMGHLGGGTERDIAILSKLQLPMWLAYVIIYSDWAEFNIPQPFGLKVRNALKAEATSVRLSNLVGAGGMWYGFGKMIMDMLSDEQASEMSEMMTKAFKGRVVELVDQAQHFAAIGPGGAGGSGSDVAASFREGLDATEREIFTLAQASAKRMKKWHEESDKAKQ</sequence>
<organism evidence="9 10">
    <name type="scientific">Coprinellus micaceus</name>
    <name type="common">Glistening ink-cap mushroom</name>
    <name type="synonym">Coprinus micaceus</name>
    <dbReference type="NCBI Taxonomy" id="71717"/>
    <lineage>
        <taxon>Eukaryota</taxon>
        <taxon>Fungi</taxon>
        <taxon>Dikarya</taxon>
        <taxon>Basidiomycota</taxon>
        <taxon>Agaricomycotina</taxon>
        <taxon>Agaricomycetes</taxon>
        <taxon>Agaricomycetidae</taxon>
        <taxon>Agaricales</taxon>
        <taxon>Agaricineae</taxon>
        <taxon>Psathyrellaceae</taxon>
        <taxon>Coprinellus</taxon>
    </lineage>
</organism>
<dbReference type="CDD" id="cd21693">
    <property type="entry name" value="GINS_B_Psf3"/>
    <property type="match status" value="1"/>
</dbReference>
<dbReference type="Pfam" id="PF22466">
    <property type="entry name" value="PSF3_N"/>
    <property type="match status" value="1"/>
</dbReference>
<comment type="function">
    <text evidence="6">The GINS complex plays an essential role in the initiation of DNA replication.</text>
</comment>
<evidence type="ECO:0000256" key="4">
    <source>
        <dbReference type="ARBA" id="ARBA00022705"/>
    </source>
</evidence>
<dbReference type="EMBL" id="QPFP01000007">
    <property type="protein sequence ID" value="TEB35456.1"/>
    <property type="molecule type" value="Genomic_DNA"/>
</dbReference>
<evidence type="ECO:0000259" key="7">
    <source>
        <dbReference type="Pfam" id="PF05916"/>
    </source>
</evidence>
<dbReference type="Proteomes" id="UP000298030">
    <property type="component" value="Unassembled WGS sequence"/>
</dbReference>
<name>A0A4Y7TMT9_COPMI</name>
<dbReference type="InterPro" id="IPR021151">
    <property type="entry name" value="GINS_A"/>
</dbReference>
<feature type="domain" description="GINS subunit" evidence="7">
    <location>
        <begin position="73"/>
        <end position="183"/>
    </location>
</feature>
<evidence type="ECO:0000313" key="10">
    <source>
        <dbReference type="Proteomes" id="UP000298030"/>
    </source>
</evidence>
<keyword evidence="5 6" id="KW-0539">Nucleus</keyword>
<dbReference type="PANTHER" id="PTHR22768:SF0">
    <property type="entry name" value="DNA REPLICATION COMPLEX GINS PROTEIN PSF3"/>
    <property type="match status" value="1"/>
</dbReference>
<proteinExistence type="inferred from homology"/>
<evidence type="ECO:0000256" key="1">
    <source>
        <dbReference type="ARBA" id="ARBA00004123"/>
    </source>
</evidence>
<dbReference type="CDD" id="cd11713">
    <property type="entry name" value="GINS_A_psf3"/>
    <property type="match status" value="1"/>
</dbReference>
<accession>A0A4Y7TMT9</accession>
<dbReference type="Gene3D" id="1.20.58.2050">
    <property type="match status" value="1"/>
</dbReference>
<evidence type="ECO:0000256" key="2">
    <source>
        <dbReference type="ARBA" id="ARBA00006343"/>
    </source>
</evidence>
<dbReference type="STRING" id="71717.A0A4Y7TMT9"/>
<keyword evidence="4 6" id="KW-0235">DNA replication</keyword>
<comment type="similarity">
    <text evidence="2 6">Belongs to the GINS3/PSF3 family.</text>
</comment>
<evidence type="ECO:0000259" key="8">
    <source>
        <dbReference type="Pfam" id="PF22466"/>
    </source>
</evidence>
<dbReference type="OrthoDB" id="10251744at2759"/>
<comment type="caution">
    <text evidence="9">The sequence shown here is derived from an EMBL/GenBank/DDBJ whole genome shotgun (WGS) entry which is preliminary data.</text>
</comment>
<dbReference type="InterPro" id="IPR036224">
    <property type="entry name" value="GINS_bundle-like_dom_sf"/>
</dbReference>
<reference evidence="9 10" key="1">
    <citation type="journal article" date="2019" name="Nat. Ecol. Evol.">
        <title>Megaphylogeny resolves global patterns of mushroom evolution.</title>
        <authorList>
            <person name="Varga T."/>
            <person name="Krizsan K."/>
            <person name="Foldi C."/>
            <person name="Dima B."/>
            <person name="Sanchez-Garcia M."/>
            <person name="Sanchez-Ramirez S."/>
            <person name="Szollosi G.J."/>
            <person name="Szarkandi J.G."/>
            <person name="Papp V."/>
            <person name="Albert L."/>
            <person name="Andreopoulos W."/>
            <person name="Angelini C."/>
            <person name="Antonin V."/>
            <person name="Barry K.W."/>
            <person name="Bougher N.L."/>
            <person name="Buchanan P."/>
            <person name="Buyck B."/>
            <person name="Bense V."/>
            <person name="Catcheside P."/>
            <person name="Chovatia M."/>
            <person name="Cooper J."/>
            <person name="Damon W."/>
            <person name="Desjardin D."/>
            <person name="Finy P."/>
            <person name="Geml J."/>
            <person name="Haridas S."/>
            <person name="Hughes K."/>
            <person name="Justo A."/>
            <person name="Karasinski D."/>
            <person name="Kautmanova I."/>
            <person name="Kiss B."/>
            <person name="Kocsube S."/>
            <person name="Kotiranta H."/>
            <person name="LaButti K.M."/>
            <person name="Lechner B.E."/>
            <person name="Liimatainen K."/>
            <person name="Lipzen A."/>
            <person name="Lukacs Z."/>
            <person name="Mihaltcheva S."/>
            <person name="Morgado L.N."/>
            <person name="Niskanen T."/>
            <person name="Noordeloos M.E."/>
            <person name="Ohm R.A."/>
            <person name="Ortiz-Santana B."/>
            <person name="Ovrebo C."/>
            <person name="Racz N."/>
            <person name="Riley R."/>
            <person name="Savchenko A."/>
            <person name="Shiryaev A."/>
            <person name="Soop K."/>
            <person name="Spirin V."/>
            <person name="Szebenyi C."/>
            <person name="Tomsovsky M."/>
            <person name="Tulloss R.E."/>
            <person name="Uehling J."/>
            <person name="Grigoriev I.V."/>
            <person name="Vagvolgyi C."/>
            <person name="Papp T."/>
            <person name="Martin F.M."/>
            <person name="Miettinen O."/>
            <person name="Hibbett D.S."/>
            <person name="Nagy L.G."/>
        </authorList>
    </citation>
    <scope>NUCLEOTIDE SEQUENCE [LARGE SCALE GENOMIC DNA]</scope>
    <source>
        <strain evidence="9 10">FP101781</strain>
    </source>
</reference>
<dbReference type="AlphaFoldDB" id="A0A4Y7TMT9"/>
<dbReference type="InterPro" id="IPR010492">
    <property type="entry name" value="GINS_Psf3"/>
</dbReference>
<evidence type="ECO:0000256" key="5">
    <source>
        <dbReference type="ARBA" id="ARBA00023242"/>
    </source>
</evidence>
<evidence type="ECO:0000313" key="9">
    <source>
        <dbReference type="EMBL" id="TEB35456.1"/>
    </source>
</evidence>
<comment type="subunit">
    <text evidence="6">Component of the GINS complex.</text>
</comment>
<dbReference type="Pfam" id="PF05916">
    <property type="entry name" value="Sld5"/>
    <property type="match status" value="1"/>
</dbReference>
<dbReference type="GO" id="GO:0000811">
    <property type="term" value="C:GINS complex"/>
    <property type="evidence" value="ECO:0007669"/>
    <property type="project" value="UniProtKB-UniRule"/>
</dbReference>
<dbReference type="InterPro" id="IPR055221">
    <property type="entry name" value="PSF3_N"/>
</dbReference>